<dbReference type="InterPro" id="IPR011013">
    <property type="entry name" value="Gal_mutarotase_sf_dom"/>
</dbReference>
<comment type="cofactor">
    <cofactor evidence="1">
        <name>Ca(2+)</name>
        <dbReference type="ChEBI" id="CHEBI:29108"/>
    </cofactor>
</comment>
<reference evidence="5" key="1">
    <citation type="submission" date="2021-12" db="EMBL/GenBank/DDBJ databases">
        <authorList>
            <person name="Rodrigo-Torres L."/>
            <person name="Arahal R. D."/>
            <person name="Lucena T."/>
        </authorList>
    </citation>
    <scope>NUCLEOTIDE SEQUENCE</scope>
    <source>
        <strain evidence="5">CECT 8419</strain>
    </source>
</reference>
<name>A0ABM9B1Y3_9BACT</name>
<gene>
    <name evidence="5" type="primary">lacX</name>
    <name evidence="5" type="ORF">LEM8419_02250</name>
</gene>
<keyword evidence="3" id="KW-0106">Calcium</keyword>
<accession>A0ABM9B1Y3</accession>
<keyword evidence="6" id="KW-1185">Reference proteome</keyword>
<sequence>MEGQGILRAGQQRKEEDEEKDTTQAVNALIEYFGGNQFTTFLMHSLENDLLRITVNATGAELTSLVKRDTGQEYIWSGDPAVWGSTAPVLFPIIGTLKDGKTQIEGKEYAIPKHGIIRHSDKLELYSKLEDRLVFRLCSDEETYAQYPYHFDFRITFRLRNEHLIVYHEVMNRDNRPMLFHLGGHPAFRVPFFDGDSYEDYVLRFEHAEDSKSYRVTDAGTVSTTDTRPVPWTEGGKVLPLTHELFAEDALVFKDLESRSVNLESRTHGPVLKVDYAGWTHLGIWAKTNGDFVCIEPWIGLADAAEGDGVFAHKEGIVQLEPNEAYEMSYDIKIL</sequence>
<comment type="subunit">
    <text evidence="2">Monomer.</text>
</comment>
<comment type="caution">
    <text evidence="5">The sequence shown here is derived from an EMBL/GenBank/DDBJ whole genome shotgun (WGS) entry which is preliminary data.</text>
</comment>
<feature type="region of interest" description="Disordered" evidence="4">
    <location>
        <begin position="1"/>
        <end position="21"/>
    </location>
</feature>
<dbReference type="CDD" id="cd09024">
    <property type="entry name" value="Aldose_epim_lacX"/>
    <property type="match status" value="1"/>
</dbReference>
<dbReference type="Proteomes" id="UP000837803">
    <property type="component" value="Unassembled WGS sequence"/>
</dbReference>
<dbReference type="EMBL" id="CAKLPZ010000002">
    <property type="protein sequence ID" value="CAH1001349.1"/>
    <property type="molecule type" value="Genomic_DNA"/>
</dbReference>
<dbReference type="SUPFAM" id="SSF74650">
    <property type="entry name" value="Galactose mutarotase-like"/>
    <property type="match status" value="1"/>
</dbReference>
<dbReference type="RefSeq" id="WP_238751196.1">
    <property type="nucleotide sequence ID" value="NZ_CAKLPZ010000002.1"/>
</dbReference>
<organism evidence="5 6">
    <name type="scientific">Neolewinella maritima</name>
    <dbReference type="NCBI Taxonomy" id="1383882"/>
    <lineage>
        <taxon>Bacteria</taxon>
        <taxon>Pseudomonadati</taxon>
        <taxon>Bacteroidota</taxon>
        <taxon>Saprospiria</taxon>
        <taxon>Saprospirales</taxon>
        <taxon>Lewinellaceae</taxon>
        <taxon>Neolewinella</taxon>
    </lineage>
</organism>
<evidence type="ECO:0000256" key="4">
    <source>
        <dbReference type="SAM" id="MobiDB-lite"/>
    </source>
</evidence>
<dbReference type="InterPro" id="IPR014718">
    <property type="entry name" value="GH-type_carb-bd"/>
</dbReference>
<evidence type="ECO:0000313" key="5">
    <source>
        <dbReference type="EMBL" id="CAH1001349.1"/>
    </source>
</evidence>
<dbReference type="Pfam" id="PF01263">
    <property type="entry name" value="Aldose_epim"/>
    <property type="match status" value="1"/>
</dbReference>
<evidence type="ECO:0000256" key="2">
    <source>
        <dbReference type="ARBA" id="ARBA00011245"/>
    </source>
</evidence>
<evidence type="ECO:0000256" key="3">
    <source>
        <dbReference type="ARBA" id="ARBA00022837"/>
    </source>
</evidence>
<dbReference type="InterPro" id="IPR037481">
    <property type="entry name" value="LacX"/>
</dbReference>
<evidence type="ECO:0000256" key="1">
    <source>
        <dbReference type="ARBA" id="ARBA00001913"/>
    </source>
</evidence>
<dbReference type="Gene3D" id="2.70.98.10">
    <property type="match status" value="1"/>
</dbReference>
<protein>
    <submittedName>
        <fullName evidence="5">Protein LacX, plasmid</fullName>
    </submittedName>
</protein>
<dbReference type="InterPro" id="IPR008183">
    <property type="entry name" value="Aldose_1/G6P_1-epimerase"/>
</dbReference>
<evidence type="ECO:0000313" key="6">
    <source>
        <dbReference type="Proteomes" id="UP000837803"/>
    </source>
</evidence>
<proteinExistence type="predicted"/>